<protein>
    <recommendedName>
        <fullName evidence="4">Hint domain-containing protein</fullName>
    </recommendedName>
</protein>
<name>A0ABP0QYA5_9DINO</name>
<evidence type="ECO:0000313" key="3">
    <source>
        <dbReference type="Proteomes" id="UP001642484"/>
    </source>
</evidence>
<gene>
    <name evidence="2" type="ORF">CCMP2556_LOCUS44048</name>
</gene>
<dbReference type="EMBL" id="CAXAMN010025028">
    <property type="protein sequence ID" value="CAK9091931.1"/>
    <property type="molecule type" value="Genomic_DNA"/>
</dbReference>
<evidence type="ECO:0008006" key="4">
    <source>
        <dbReference type="Google" id="ProtNLM"/>
    </source>
</evidence>
<proteinExistence type="predicted"/>
<dbReference type="Gene3D" id="2.170.16.10">
    <property type="entry name" value="Hedgehog/Intein (Hint) domain"/>
    <property type="match status" value="1"/>
</dbReference>
<accession>A0ABP0QYA5</accession>
<organism evidence="2 3">
    <name type="scientific">Durusdinium trenchii</name>
    <dbReference type="NCBI Taxonomy" id="1381693"/>
    <lineage>
        <taxon>Eukaryota</taxon>
        <taxon>Sar</taxon>
        <taxon>Alveolata</taxon>
        <taxon>Dinophyceae</taxon>
        <taxon>Suessiales</taxon>
        <taxon>Symbiodiniaceae</taxon>
        <taxon>Durusdinium</taxon>
    </lineage>
</organism>
<evidence type="ECO:0000313" key="2">
    <source>
        <dbReference type="EMBL" id="CAK9091931.1"/>
    </source>
</evidence>
<feature type="region of interest" description="Disordered" evidence="1">
    <location>
        <begin position="184"/>
        <end position="209"/>
    </location>
</feature>
<evidence type="ECO:0000256" key="1">
    <source>
        <dbReference type="SAM" id="MobiDB-lite"/>
    </source>
</evidence>
<sequence length="209" mass="22632">MAAAAHCHSAALPSVQLPCEAASDSSECSADSWIHVDSMCTCCFLPNAYFTVLAEDEEDLLPARKLFQGAQVVAANGRFTEVAYPPEQHQVDSVIQLQAGPACLVVSPDHRILVPGNRTVEAKELQIGSEVILAHGTQAILTAVEWKHEPTIVLKIGFKPDLPVAAFMLPNAILSKGFRQRPFRRGLRRSPEPAEDSWSVPATEGHLTS</sequence>
<dbReference type="Proteomes" id="UP001642484">
    <property type="component" value="Unassembled WGS sequence"/>
</dbReference>
<comment type="caution">
    <text evidence="2">The sequence shown here is derived from an EMBL/GenBank/DDBJ whole genome shotgun (WGS) entry which is preliminary data.</text>
</comment>
<dbReference type="SUPFAM" id="SSF51294">
    <property type="entry name" value="Hedgehog/intein (Hint) domain"/>
    <property type="match status" value="1"/>
</dbReference>
<dbReference type="InterPro" id="IPR036844">
    <property type="entry name" value="Hint_dom_sf"/>
</dbReference>
<keyword evidence="3" id="KW-1185">Reference proteome</keyword>
<reference evidence="2 3" key="1">
    <citation type="submission" date="2024-02" db="EMBL/GenBank/DDBJ databases">
        <authorList>
            <person name="Chen Y."/>
            <person name="Shah S."/>
            <person name="Dougan E. K."/>
            <person name="Thang M."/>
            <person name="Chan C."/>
        </authorList>
    </citation>
    <scope>NUCLEOTIDE SEQUENCE [LARGE SCALE GENOMIC DNA]</scope>
</reference>